<keyword evidence="13" id="KW-1185">Reference proteome</keyword>
<gene>
    <name evidence="12" type="ORF">CVLEPA_LOCUS29022</name>
</gene>
<evidence type="ECO:0000256" key="4">
    <source>
        <dbReference type="ARBA" id="ARBA00023040"/>
    </source>
</evidence>
<dbReference type="PANTHER" id="PTHR45695">
    <property type="entry name" value="LEUCOKININ RECEPTOR-RELATED"/>
    <property type="match status" value="1"/>
</dbReference>
<name>A0ABP0GW84_CLALP</name>
<evidence type="ECO:0000259" key="11">
    <source>
        <dbReference type="PROSITE" id="PS50262"/>
    </source>
</evidence>
<dbReference type="SUPFAM" id="SSF81321">
    <property type="entry name" value="Family A G protein-coupled receptor-like"/>
    <property type="match status" value="1"/>
</dbReference>
<accession>A0ABP0GW84</accession>
<dbReference type="PRINTS" id="PR00237">
    <property type="entry name" value="GPCRRHODOPSN"/>
</dbReference>
<keyword evidence="7" id="KW-0675">Receptor</keyword>
<evidence type="ECO:0000313" key="13">
    <source>
        <dbReference type="Proteomes" id="UP001642483"/>
    </source>
</evidence>
<dbReference type="PRINTS" id="PR00663">
    <property type="entry name" value="GALANINR"/>
</dbReference>
<feature type="transmembrane region" description="Helical" evidence="10">
    <location>
        <begin position="134"/>
        <end position="157"/>
    </location>
</feature>
<evidence type="ECO:0000256" key="3">
    <source>
        <dbReference type="ARBA" id="ARBA00022989"/>
    </source>
</evidence>
<comment type="subcellular location">
    <subcellularLocation>
        <location evidence="1">Membrane</location>
        <topology evidence="1">Multi-pass membrane protein</topology>
    </subcellularLocation>
</comment>
<evidence type="ECO:0000313" key="12">
    <source>
        <dbReference type="EMBL" id="CAK8695800.1"/>
    </source>
</evidence>
<dbReference type="InterPro" id="IPR000405">
    <property type="entry name" value="Galanin_rcpt"/>
</dbReference>
<evidence type="ECO:0000256" key="5">
    <source>
        <dbReference type="ARBA" id="ARBA00023136"/>
    </source>
</evidence>
<evidence type="ECO:0000256" key="6">
    <source>
        <dbReference type="ARBA" id="ARBA00023157"/>
    </source>
</evidence>
<dbReference type="Pfam" id="PF00001">
    <property type="entry name" value="7tm_1"/>
    <property type="match status" value="1"/>
</dbReference>
<feature type="compositionally biased region" description="Basic and acidic residues" evidence="9">
    <location>
        <begin position="372"/>
        <end position="383"/>
    </location>
</feature>
<dbReference type="EMBL" id="CAWYQH010000152">
    <property type="protein sequence ID" value="CAK8695800.1"/>
    <property type="molecule type" value="Genomic_DNA"/>
</dbReference>
<feature type="transmembrane region" description="Helical" evidence="10">
    <location>
        <begin position="262"/>
        <end position="279"/>
    </location>
</feature>
<evidence type="ECO:0000256" key="8">
    <source>
        <dbReference type="ARBA" id="ARBA00023224"/>
    </source>
</evidence>
<evidence type="ECO:0000256" key="10">
    <source>
        <dbReference type="SAM" id="Phobius"/>
    </source>
</evidence>
<organism evidence="12 13">
    <name type="scientific">Clavelina lepadiformis</name>
    <name type="common">Light-bulb sea squirt</name>
    <name type="synonym">Ascidia lepadiformis</name>
    <dbReference type="NCBI Taxonomy" id="159417"/>
    <lineage>
        <taxon>Eukaryota</taxon>
        <taxon>Metazoa</taxon>
        <taxon>Chordata</taxon>
        <taxon>Tunicata</taxon>
        <taxon>Ascidiacea</taxon>
        <taxon>Aplousobranchia</taxon>
        <taxon>Clavelinidae</taxon>
        <taxon>Clavelina</taxon>
    </lineage>
</organism>
<protein>
    <recommendedName>
        <fullName evidence="11">G-protein coupled receptors family 1 profile domain-containing protein</fullName>
    </recommendedName>
</protein>
<keyword evidence="3 10" id="KW-1133">Transmembrane helix</keyword>
<feature type="transmembrane region" description="Helical" evidence="10">
    <location>
        <begin position="90"/>
        <end position="114"/>
    </location>
</feature>
<feature type="transmembrane region" description="Helical" evidence="10">
    <location>
        <begin position="49"/>
        <end position="78"/>
    </location>
</feature>
<evidence type="ECO:0000256" key="9">
    <source>
        <dbReference type="SAM" id="MobiDB-lite"/>
    </source>
</evidence>
<feature type="compositionally biased region" description="Low complexity" evidence="9">
    <location>
        <begin position="432"/>
        <end position="443"/>
    </location>
</feature>
<evidence type="ECO:0000256" key="1">
    <source>
        <dbReference type="ARBA" id="ARBA00004141"/>
    </source>
</evidence>
<reference evidence="12 13" key="1">
    <citation type="submission" date="2024-02" db="EMBL/GenBank/DDBJ databases">
        <authorList>
            <person name="Daric V."/>
            <person name="Darras S."/>
        </authorList>
    </citation>
    <scope>NUCLEOTIDE SEQUENCE [LARGE SCALE GENOMIC DNA]</scope>
</reference>
<feature type="transmembrane region" description="Helical" evidence="10">
    <location>
        <begin position="299"/>
        <end position="323"/>
    </location>
</feature>
<dbReference type="InterPro" id="IPR017452">
    <property type="entry name" value="GPCR_Rhodpsn_7TM"/>
</dbReference>
<sequence>MVNTTPAQCIFSNVTGSFANSTDGNVQQDNSTGRQFDEGEISPIDTAAILVPVLFTLFFIVGSVGNSMVITVMLKIYYPQPQGLNNSNKFLLNLAISDLVFLIFCAPFEATVYSMDYWPFGGFMCTFTEVCQKISMLASVYTLVALSFDRVSAVLYATTYKSKRARTKANWGIAIIWISAAAIGITSWRTKTYCQFRGYNLCMADSGNLYYKGYQMAIFILGYVIPLLIISSCYVGLMYVLRRKAKNSSLANRNSDRGIKHVGRLVTTVVVVFVLLWFPHHLNVIWTHFGVYPWSYGTWILRITAHCSAYANSCVNPVIYAFVSQRFRNDFKKVFSCKGINAAAVNAKKCSRNVFSSFRRQMASPFNGQLHVEQERRGNKNDLSEPMVSGSFIKEGNRSKEKPNYDESSTTFIRLTPIMDDKKKKEETSLFKSCGSKPSPSSCHRSTSDKRVSISQDFSPFLVNSLVSDEEDGFGGSHLLQNDESKKEFCRQTVTLTDDRKNRTTYDVAL</sequence>
<dbReference type="InterPro" id="IPR000276">
    <property type="entry name" value="GPCR_Rhodpsn"/>
</dbReference>
<keyword evidence="6" id="KW-1015">Disulfide bond</keyword>
<keyword evidence="5 10" id="KW-0472">Membrane</keyword>
<feature type="transmembrane region" description="Helical" evidence="10">
    <location>
        <begin position="216"/>
        <end position="241"/>
    </location>
</feature>
<dbReference type="Gene3D" id="1.20.1070.10">
    <property type="entry name" value="Rhodopsin 7-helix transmembrane proteins"/>
    <property type="match status" value="1"/>
</dbReference>
<dbReference type="PROSITE" id="PS50262">
    <property type="entry name" value="G_PROTEIN_RECEP_F1_2"/>
    <property type="match status" value="1"/>
</dbReference>
<feature type="compositionally biased region" description="Basic and acidic residues" evidence="9">
    <location>
        <begin position="395"/>
        <end position="405"/>
    </location>
</feature>
<dbReference type="PANTHER" id="PTHR45695:SF34">
    <property type="entry name" value="GALANIN RECEPTOR 2B-LIKE"/>
    <property type="match status" value="1"/>
</dbReference>
<feature type="transmembrane region" description="Helical" evidence="10">
    <location>
        <begin position="169"/>
        <end position="188"/>
    </location>
</feature>
<comment type="caution">
    <text evidence="12">The sequence shown here is derived from an EMBL/GenBank/DDBJ whole genome shotgun (WGS) entry which is preliminary data.</text>
</comment>
<keyword evidence="2 10" id="KW-0812">Transmembrane</keyword>
<feature type="domain" description="G-protein coupled receptors family 1 profile" evidence="11">
    <location>
        <begin position="65"/>
        <end position="320"/>
    </location>
</feature>
<proteinExistence type="predicted"/>
<evidence type="ECO:0000256" key="2">
    <source>
        <dbReference type="ARBA" id="ARBA00022692"/>
    </source>
</evidence>
<feature type="region of interest" description="Disordered" evidence="9">
    <location>
        <begin position="429"/>
        <end position="450"/>
    </location>
</feature>
<feature type="region of interest" description="Disordered" evidence="9">
    <location>
        <begin position="372"/>
        <end position="407"/>
    </location>
</feature>
<keyword evidence="8" id="KW-0807">Transducer</keyword>
<dbReference type="Proteomes" id="UP001642483">
    <property type="component" value="Unassembled WGS sequence"/>
</dbReference>
<keyword evidence="4" id="KW-0297">G-protein coupled receptor</keyword>
<evidence type="ECO:0000256" key="7">
    <source>
        <dbReference type="ARBA" id="ARBA00023170"/>
    </source>
</evidence>